<dbReference type="GO" id="GO:0022832">
    <property type="term" value="F:voltage-gated channel activity"/>
    <property type="evidence" value="ECO:0007669"/>
    <property type="project" value="InterPro"/>
</dbReference>
<dbReference type="Gene3D" id="1.10.287.70">
    <property type="match status" value="1"/>
</dbReference>
<protein>
    <submittedName>
        <fullName evidence="2">Uncharacterized protein</fullName>
    </submittedName>
</protein>
<dbReference type="GO" id="GO:0019722">
    <property type="term" value="P:calcium-mediated signaling"/>
    <property type="evidence" value="ECO:0007669"/>
    <property type="project" value="TreeGrafter"/>
</dbReference>
<reference evidence="2 3" key="1">
    <citation type="submission" date="2021-04" db="EMBL/GenBank/DDBJ databases">
        <authorList>
            <person name="De Guttry C."/>
            <person name="Zahm M."/>
            <person name="Klopp C."/>
            <person name="Cabau C."/>
            <person name="Louis A."/>
            <person name="Berthelot C."/>
            <person name="Parey E."/>
            <person name="Roest Crollius H."/>
            <person name="Montfort J."/>
            <person name="Robinson-Rechavi M."/>
            <person name="Bucao C."/>
            <person name="Bouchez O."/>
            <person name="Gislard M."/>
            <person name="Lluch J."/>
            <person name="Milhes M."/>
            <person name="Lampietro C."/>
            <person name="Lopez Roques C."/>
            <person name="Donnadieu C."/>
            <person name="Braasch I."/>
            <person name="Desvignes T."/>
            <person name="Postlethwait J."/>
            <person name="Bobe J."/>
            <person name="Wedekind C."/>
            <person name="Guiguen Y."/>
        </authorList>
    </citation>
    <scope>NUCLEOTIDE SEQUENCE [LARGE SCALE GENOMIC DNA]</scope>
    <source>
        <strain evidence="2">Cs_M1</strain>
        <tissue evidence="2">Blood</tissue>
    </source>
</reference>
<evidence type="ECO:0000313" key="2">
    <source>
        <dbReference type="EMBL" id="KAK6319841.1"/>
    </source>
</evidence>
<dbReference type="GO" id="GO:0075509">
    <property type="term" value="P:endocytosis involved in viral entry into host cell"/>
    <property type="evidence" value="ECO:0007669"/>
    <property type="project" value="TreeGrafter"/>
</dbReference>
<accession>A0AAN8M869</accession>
<name>A0AAN8M869_9TELE</name>
<proteinExistence type="predicted"/>
<keyword evidence="3" id="KW-1185">Reference proteome</keyword>
<keyword evidence="1" id="KW-1133">Transmembrane helix</keyword>
<dbReference type="EMBL" id="JAGTTL010000007">
    <property type="protein sequence ID" value="KAK6319841.1"/>
    <property type="molecule type" value="Genomic_DNA"/>
</dbReference>
<organism evidence="2 3">
    <name type="scientific">Coregonus suidteri</name>
    <dbReference type="NCBI Taxonomy" id="861788"/>
    <lineage>
        <taxon>Eukaryota</taxon>
        <taxon>Metazoa</taxon>
        <taxon>Chordata</taxon>
        <taxon>Craniata</taxon>
        <taxon>Vertebrata</taxon>
        <taxon>Euteleostomi</taxon>
        <taxon>Actinopterygii</taxon>
        <taxon>Neopterygii</taxon>
        <taxon>Teleostei</taxon>
        <taxon>Protacanthopterygii</taxon>
        <taxon>Salmoniformes</taxon>
        <taxon>Salmonidae</taxon>
        <taxon>Coregoninae</taxon>
        <taxon>Coregonus</taxon>
    </lineage>
</organism>
<dbReference type="GO" id="GO:0015280">
    <property type="term" value="F:ligand-gated sodium channel activity"/>
    <property type="evidence" value="ECO:0007669"/>
    <property type="project" value="TreeGrafter"/>
</dbReference>
<dbReference type="AlphaFoldDB" id="A0AAN8M869"/>
<keyword evidence="1" id="KW-0812">Transmembrane</keyword>
<evidence type="ECO:0000256" key="1">
    <source>
        <dbReference type="SAM" id="Phobius"/>
    </source>
</evidence>
<evidence type="ECO:0000313" key="3">
    <source>
        <dbReference type="Proteomes" id="UP001356427"/>
    </source>
</evidence>
<gene>
    <name evidence="2" type="ORF">J4Q44_G00089480</name>
</gene>
<comment type="caution">
    <text evidence="2">The sequence shown here is derived from an EMBL/GenBank/DDBJ whole genome shotgun (WGS) entry which is preliminary data.</text>
</comment>
<feature type="transmembrane region" description="Helical" evidence="1">
    <location>
        <begin position="15"/>
        <end position="37"/>
    </location>
</feature>
<keyword evidence="1" id="KW-0472">Membrane</keyword>
<dbReference type="Proteomes" id="UP001356427">
    <property type="component" value="Unassembled WGS sequence"/>
</dbReference>
<dbReference type="GO" id="GO:0097682">
    <property type="term" value="F:intracellularly phosphatidylinositol-3,5-bisphosphate-gated monatomic cation channel activity"/>
    <property type="evidence" value="ECO:0007669"/>
    <property type="project" value="TreeGrafter"/>
</dbReference>
<dbReference type="InterPro" id="IPR028798">
    <property type="entry name" value="TPC2"/>
</dbReference>
<dbReference type="GO" id="GO:0005765">
    <property type="term" value="C:lysosomal membrane"/>
    <property type="evidence" value="ECO:0007669"/>
    <property type="project" value="InterPro"/>
</dbReference>
<dbReference type="PANTHER" id="PTHR46768:SF1">
    <property type="entry name" value="TWO PORE CHANNEL PROTEIN 2"/>
    <property type="match status" value="1"/>
</dbReference>
<sequence length="128" mass="14588">MKNTLKCIKRTLPEITSVILLVVLHLCLFTMIGMLLFQGERMTFLIQTSQVSRLKMRTSSTILPPSKFIIDEEHLEMHQENITGNHKCDLASGSPHVSLHHDWHAALSRGEIILAIDCEKTLNRRTTI</sequence>
<dbReference type="PANTHER" id="PTHR46768">
    <property type="entry name" value="TWO PORE CALCIUM CHANNEL PROTEIN 2"/>
    <property type="match status" value="1"/>
</dbReference>